<reference evidence="1 3" key="2">
    <citation type="journal article" date="2018" name="Plant J.">
        <title>The Physcomitrella patens chromosome-scale assembly reveals moss genome structure and evolution.</title>
        <authorList>
            <person name="Lang D."/>
            <person name="Ullrich K.K."/>
            <person name="Murat F."/>
            <person name="Fuchs J."/>
            <person name="Jenkins J."/>
            <person name="Haas F.B."/>
            <person name="Piednoel M."/>
            <person name="Gundlach H."/>
            <person name="Van Bel M."/>
            <person name="Meyberg R."/>
            <person name="Vives C."/>
            <person name="Morata J."/>
            <person name="Symeonidi A."/>
            <person name="Hiss M."/>
            <person name="Muchero W."/>
            <person name="Kamisugi Y."/>
            <person name="Saleh O."/>
            <person name="Blanc G."/>
            <person name="Decker E.L."/>
            <person name="van Gessel N."/>
            <person name="Grimwood J."/>
            <person name="Hayes R.D."/>
            <person name="Graham S.W."/>
            <person name="Gunter L.E."/>
            <person name="McDaniel S.F."/>
            <person name="Hoernstein S.N.W."/>
            <person name="Larsson A."/>
            <person name="Li F.W."/>
            <person name="Perroud P.F."/>
            <person name="Phillips J."/>
            <person name="Ranjan P."/>
            <person name="Rokshar D.S."/>
            <person name="Rothfels C.J."/>
            <person name="Schneider L."/>
            <person name="Shu S."/>
            <person name="Stevenson D.W."/>
            <person name="Thummler F."/>
            <person name="Tillich M."/>
            <person name="Villarreal Aguilar J.C."/>
            <person name="Widiez T."/>
            <person name="Wong G.K."/>
            <person name="Wymore A."/>
            <person name="Zhang Y."/>
            <person name="Zimmer A.D."/>
            <person name="Quatrano R.S."/>
            <person name="Mayer K.F.X."/>
            <person name="Goodstein D."/>
            <person name="Casacuberta J.M."/>
            <person name="Vandepoele K."/>
            <person name="Reski R."/>
            <person name="Cuming A.C."/>
            <person name="Tuskan G.A."/>
            <person name="Maumus F."/>
            <person name="Salse J."/>
            <person name="Schmutz J."/>
            <person name="Rensing S.A."/>
        </authorList>
    </citation>
    <scope>NUCLEOTIDE SEQUENCE [LARGE SCALE GENOMIC DNA]</scope>
    <source>
        <strain evidence="2 3">cv. Gransden 2004</strain>
    </source>
</reference>
<organism evidence="1">
    <name type="scientific">Physcomitrium patens</name>
    <name type="common">Spreading-leaved earth moss</name>
    <name type="synonym">Physcomitrella patens</name>
    <dbReference type="NCBI Taxonomy" id="3218"/>
    <lineage>
        <taxon>Eukaryota</taxon>
        <taxon>Viridiplantae</taxon>
        <taxon>Streptophyta</taxon>
        <taxon>Embryophyta</taxon>
        <taxon>Bryophyta</taxon>
        <taxon>Bryophytina</taxon>
        <taxon>Bryopsida</taxon>
        <taxon>Funariidae</taxon>
        <taxon>Funariales</taxon>
        <taxon>Funariaceae</taxon>
        <taxon>Physcomitrium</taxon>
    </lineage>
</organism>
<evidence type="ECO:0000313" key="3">
    <source>
        <dbReference type="Proteomes" id="UP000006727"/>
    </source>
</evidence>
<accession>A0A2K1L7L3</accession>
<keyword evidence="3" id="KW-1185">Reference proteome</keyword>
<evidence type="ECO:0000313" key="1">
    <source>
        <dbReference type="EMBL" id="PNR61984.1"/>
    </source>
</evidence>
<dbReference type="AlphaFoldDB" id="A0A2K1L7L3"/>
<proteinExistence type="predicted"/>
<dbReference type="EMBL" id="ABEU02000001">
    <property type="protein sequence ID" value="PNR61984.1"/>
    <property type="molecule type" value="Genomic_DNA"/>
</dbReference>
<dbReference type="EnsemblPlants" id="Pp3c1_8860V3.2">
    <property type="protein sequence ID" value="Pp3c1_8860V3.2"/>
    <property type="gene ID" value="Pp3c1_8860"/>
</dbReference>
<dbReference type="PaxDb" id="3218-PP1S38_133V6.1"/>
<sequence length="105" mass="11773">MGSRHLNQMLGYCPEPQVPTHTDAPVNSKYGTHMTVKAPNVSNASKEVQEKLIVLASYMKKKYGATCDIDTKNNAIYITSLDGRLHISNVMKYVRNHLHQSSEQV</sequence>
<gene>
    <name evidence="2" type="primary">LOC112279890</name>
    <name evidence="1" type="ORF">PHYPA_000408</name>
</gene>
<dbReference type="Gramene" id="Pp3c1_8860V3.2">
    <property type="protein sequence ID" value="Pp3c1_8860V3.2"/>
    <property type="gene ID" value="Pp3c1_8860"/>
</dbReference>
<protein>
    <submittedName>
        <fullName evidence="1 2">Uncharacterized protein</fullName>
    </submittedName>
</protein>
<reference evidence="2" key="3">
    <citation type="submission" date="2020-12" db="UniProtKB">
        <authorList>
            <consortium name="EnsemblPlants"/>
        </authorList>
    </citation>
    <scope>IDENTIFICATION</scope>
</reference>
<reference evidence="1 3" key="1">
    <citation type="journal article" date="2008" name="Science">
        <title>The Physcomitrella genome reveals evolutionary insights into the conquest of land by plants.</title>
        <authorList>
            <person name="Rensing S."/>
            <person name="Lang D."/>
            <person name="Zimmer A."/>
            <person name="Terry A."/>
            <person name="Salamov A."/>
            <person name="Shapiro H."/>
            <person name="Nishiyama T."/>
            <person name="Perroud P.-F."/>
            <person name="Lindquist E."/>
            <person name="Kamisugi Y."/>
            <person name="Tanahashi T."/>
            <person name="Sakakibara K."/>
            <person name="Fujita T."/>
            <person name="Oishi K."/>
            <person name="Shin-I T."/>
            <person name="Kuroki Y."/>
            <person name="Toyoda A."/>
            <person name="Suzuki Y."/>
            <person name="Hashimoto A."/>
            <person name="Yamaguchi K."/>
            <person name="Sugano A."/>
            <person name="Kohara Y."/>
            <person name="Fujiyama A."/>
            <person name="Anterola A."/>
            <person name="Aoki S."/>
            <person name="Ashton N."/>
            <person name="Barbazuk W.B."/>
            <person name="Barker E."/>
            <person name="Bennetzen J."/>
            <person name="Bezanilla M."/>
            <person name="Blankenship R."/>
            <person name="Cho S.H."/>
            <person name="Dutcher S."/>
            <person name="Estelle M."/>
            <person name="Fawcett J.A."/>
            <person name="Gundlach H."/>
            <person name="Hanada K."/>
            <person name="Heyl A."/>
            <person name="Hicks K.A."/>
            <person name="Hugh J."/>
            <person name="Lohr M."/>
            <person name="Mayer K."/>
            <person name="Melkozernov A."/>
            <person name="Murata T."/>
            <person name="Nelson D."/>
            <person name="Pils B."/>
            <person name="Prigge M."/>
            <person name="Reiss B."/>
            <person name="Renner T."/>
            <person name="Rombauts S."/>
            <person name="Rushton P."/>
            <person name="Sanderfoot A."/>
            <person name="Schween G."/>
            <person name="Shiu S.-H."/>
            <person name="Stueber K."/>
            <person name="Theodoulou F.L."/>
            <person name="Tu H."/>
            <person name="Van de Peer Y."/>
            <person name="Verrier P.J."/>
            <person name="Waters E."/>
            <person name="Wood A."/>
            <person name="Yang L."/>
            <person name="Cove D."/>
            <person name="Cuming A."/>
            <person name="Hasebe M."/>
            <person name="Lucas S."/>
            <person name="Mishler D.B."/>
            <person name="Reski R."/>
            <person name="Grigoriev I."/>
            <person name="Quatrano R.S."/>
            <person name="Boore J.L."/>
        </authorList>
    </citation>
    <scope>NUCLEOTIDE SEQUENCE [LARGE SCALE GENOMIC DNA]</scope>
    <source>
        <strain evidence="2 3">cv. Gransden 2004</strain>
    </source>
</reference>
<dbReference type="EnsemblPlants" id="Pp3c1_8860V3.1">
    <property type="protein sequence ID" value="Pp3c1_8860V3.1"/>
    <property type="gene ID" value="Pp3c1_8860"/>
</dbReference>
<evidence type="ECO:0000313" key="2">
    <source>
        <dbReference type="EnsemblPlants" id="Pp3c1_8860V3.1"/>
    </source>
</evidence>
<name>A0A2K1L7L3_PHYPA</name>
<dbReference type="Proteomes" id="UP000006727">
    <property type="component" value="Chromosome 1"/>
</dbReference>
<dbReference type="GeneID" id="112279890"/>
<dbReference type="RefSeq" id="XP_024370431.1">
    <property type="nucleotide sequence ID" value="XM_024514663.2"/>
</dbReference>
<dbReference type="Gramene" id="Pp3c1_8860V3.1">
    <property type="protein sequence ID" value="Pp3c1_8860V3.1"/>
    <property type="gene ID" value="Pp3c1_8860"/>
</dbReference>